<dbReference type="GO" id="GO:0005524">
    <property type="term" value="F:ATP binding"/>
    <property type="evidence" value="ECO:0007669"/>
    <property type="project" value="UniProtKB-UniRule"/>
</dbReference>
<reference evidence="12" key="1">
    <citation type="journal article" date="2023" name="Comput. Struct. Biotechnol. J.">
        <title>Discovery of a novel marine Bacteroidetes with a rich repertoire of carbohydrate-active enzymes.</title>
        <authorList>
            <person name="Chen B."/>
            <person name="Liu G."/>
            <person name="Chen Q."/>
            <person name="Wang H."/>
            <person name="Liu L."/>
            <person name="Tang K."/>
        </authorList>
    </citation>
    <scope>NUCLEOTIDE SEQUENCE</scope>
    <source>
        <strain evidence="12">TK19036</strain>
    </source>
</reference>
<dbReference type="HAMAP" id="MF_00061">
    <property type="entry name" value="IspE"/>
    <property type="match status" value="1"/>
</dbReference>
<dbReference type="InterPro" id="IPR004424">
    <property type="entry name" value="IspE"/>
</dbReference>
<evidence type="ECO:0000256" key="7">
    <source>
        <dbReference type="ARBA" id="ARBA00022840"/>
    </source>
</evidence>
<keyword evidence="9" id="KW-0414">Isoprene biosynthesis</keyword>
<dbReference type="AlphaFoldDB" id="A0AA49PZ87"/>
<gene>
    <name evidence="9 12" type="primary">ispE</name>
    <name evidence="12" type="ORF">K4G66_14360</name>
</gene>
<comment type="pathway">
    <text evidence="9">Isoprenoid biosynthesis; isopentenyl diphosphate biosynthesis via DXP pathway; isopentenyl diphosphate from 1-deoxy-D-xylulose 5-phosphate: step 3/6.</text>
</comment>
<evidence type="ECO:0000259" key="10">
    <source>
        <dbReference type="Pfam" id="PF00288"/>
    </source>
</evidence>
<dbReference type="SUPFAM" id="SSF54211">
    <property type="entry name" value="Ribosomal protein S5 domain 2-like"/>
    <property type="match status" value="1"/>
</dbReference>
<evidence type="ECO:0000313" key="12">
    <source>
        <dbReference type="EMBL" id="WKN39875.1"/>
    </source>
</evidence>
<dbReference type="PANTHER" id="PTHR43527:SF2">
    <property type="entry name" value="4-DIPHOSPHOCYTIDYL-2-C-METHYL-D-ERYTHRITOL KINASE, CHLOROPLASTIC"/>
    <property type="match status" value="1"/>
</dbReference>
<dbReference type="InterPro" id="IPR036554">
    <property type="entry name" value="GHMP_kinase_C_sf"/>
</dbReference>
<dbReference type="GO" id="GO:0016114">
    <property type="term" value="P:terpenoid biosynthetic process"/>
    <property type="evidence" value="ECO:0007669"/>
    <property type="project" value="UniProtKB-UniRule"/>
</dbReference>
<dbReference type="PANTHER" id="PTHR43527">
    <property type="entry name" value="4-DIPHOSPHOCYTIDYL-2-C-METHYL-D-ERYTHRITOL KINASE, CHLOROPLASTIC"/>
    <property type="match status" value="1"/>
</dbReference>
<dbReference type="InterPro" id="IPR006204">
    <property type="entry name" value="GHMP_kinase_N_dom"/>
</dbReference>
<keyword evidence="5 9" id="KW-0547">Nucleotide-binding</keyword>
<evidence type="ECO:0000256" key="3">
    <source>
        <dbReference type="ARBA" id="ARBA00017473"/>
    </source>
</evidence>
<evidence type="ECO:0000256" key="1">
    <source>
        <dbReference type="ARBA" id="ARBA00009684"/>
    </source>
</evidence>
<evidence type="ECO:0000259" key="11">
    <source>
        <dbReference type="Pfam" id="PF08544"/>
    </source>
</evidence>
<evidence type="ECO:0000256" key="2">
    <source>
        <dbReference type="ARBA" id="ARBA00012052"/>
    </source>
</evidence>
<dbReference type="SUPFAM" id="SSF55060">
    <property type="entry name" value="GHMP Kinase, C-terminal domain"/>
    <property type="match status" value="1"/>
</dbReference>
<comment type="catalytic activity">
    <reaction evidence="9">
        <text>4-CDP-2-C-methyl-D-erythritol + ATP = 4-CDP-2-C-methyl-D-erythritol 2-phosphate + ADP + H(+)</text>
        <dbReference type="Rhea" id="RHEA:18437"/>
        <dbReference type="ChEBI" id="CHEBI:15378"/>
        <dbReference type="ChEBI" id="CHEBI:30616"/>
        <dbReference type="ChEBI" id="CHEBI:57823"/>
        <dbReference type="ChEBI" id="CHEBI:57919"/>
        <dbReference type="ChEBI" id="CHEBI:456216"/>
        <dbReference type="EC" id="2.7.1.148"/>
    </reaction>
</comment>
<dbReference type="GO" id="GO:0019288">
    <property type="term" value="P:isopentenyl diphosphate biosynthetic process, methylerythritol 4-phosphate pathway"/>
    <property type="evidence" value="ECO:0007669"/>
    <property type="project" value="UniProtKB-UniRule"/>
</dbReference>
<name>A0AA49PZ87_9BACT</name>
<proteinExistence type="inferred from homology"/>
<evidence type="ECO:0000256" key="8">
    <source>
        <dbReference type="ARBA" id="ARBA00032554"/>
    </source>
</evidence>
<dbReference type="EC" id="2.7.1.148" evidence="2 9"/>
<evidence type="ECO:0000256" key="9">
    <source>
        <dbReference type="HAMAP-Rule" id="MF_00061"/>
    </source>
</evidence>
<reference evidence="12" key="2">
    <citation type="journal article" date="2024" name="Antonie Van Leeuwenhoek">
        <title>Roseihalotalea indica gen. nov., sp. nov., a halophilic Bacteroidetes from mesopelagic Southwest Indian Ocean with higher carbohydrate metabolic potential.</title>
        <authorList>
            <person name="Chen B."/>
            <person name="Zhang M."/>
            <person name="Lin D."/>
            <person name="Ye J."/>
            <person name="Tang K."/>
        </authorList>
    </citation>
    <scope>NUCLEOTIDE SEQUENCE</scope>
    <source>
        <strain evidence="12">TK19036</strain>
    </source>
</reference>
<dbReference type="GO" id="GO:0050515">
    <property type="term" value="F:4-(cytidine 5'-diphospho)-2-C-methyl-D-erythritol kinase activity"/>
    <property type="evidence" value="ECO:0007669"/>
    <property type="project" value="UniProtKB-UniRule"/>
</dbReference>
<evidence type="ECO:0000256" key="5">
    <source>
        <dbReference type="ARBA" id="ARBA00022741"/>
    </source>
</evidence>
<comment type="similarity">
    <text evidence="1 9">Belongs to the GHMP kinase family. IspE subfamily.</text>
</comment>
<evidence type="ECO:0000256" key="6">
    <source>
        <dbReference type="ARBA" id="ARBA00022777"/>
    </source>
</evidence>
<comment type="function">
    <text evidence="9">Catalyzes the phosphorylation of the position 2 hydroxy group of 4-diphosphocytidyl-2C-methyl-D-erythritol.</text>
</comment>
<dbReference type="PIRSF" id="PIRSF010376">
    <property type="entry name" value="IspE"/>
    <property type="match status" value="1"/>
</dbReference>
<dbReference type="Gene3D" id="3.30.70.890">
    <property type="entry name" value="GHMP kinase, C-terminal domain"/>
    <property type="match status" value="1"/>
</dbReference>
<keyword evidence="6 9" id="KW-0418">Kinase</keyword>
<keyword evidence="7 9" id="KW-0067">ATP-binding</keyword>
<keyword evidence="4 9" id="KW-0808">Transferase</keyword>
<dbReference type="InterPro" id="IPR014721">
    <property type="entry name" value="Ribsml_uS5_D2-typ_fold_subgr"/>
</dbReference>
<dbReference type="NCBIfam" id="TIGR00154">
    <property type="entry name" value="ispE"/>
    <property type="match status" value="1"/>
</dbReference>
<dbReference type="Pfam" id="PF00288">
    <property type="entry name" value="GHMP_kinases_N"/>
    <property type="match status" value="1"/>
</dbReference>
<feature type="domain" description="GHMP kinase C-terminal" evidence="11">
    <location>
        <begin position="208"/>
        <end position="252"/>
    </location>
</feature>
<evidence type="ECO:0000256" key="4">
    <source>
        <dbReference type="ARBA" id="ARBA00022679"/>
    </source>
</evidence>
<feature type="domain" description="GHMP kinase N-terminal" evidence="10">
    <location>
        <begin position="63"/>
        <end position="137"/>
    </location>
</feature>
<dbReference type="Pfam" id="PF08544">
    <property type="entry name" value="GHMP_kinases_C"/>
    <property type="match status" value="1"/>
</dbReference>
<dbReference type="Gene3D" id="3.30.230.10">
    <property type="match status" value="1"/>
</dbReference>
<dbReference type="EMBL" id="CP120682">
    <property type="protein sequence ID" value="WKN39875.1"/>
    <property type="molecule type" value="Genomic_DNA"/>
</dbReference>
<feature type="binding site" evidence="9">
    <location>
        <begin position="90"/>
        <end position="100"/>
    </location>
    <ligand>
        <name>ATP</name>
        <dbReference type="ChEBI" id="CHEBI:30616"/>
    </ligand>
</feature>
<sequence>MVVFPNAKINLGLRIVRKREDGYHDLETCFVPIPLRDILEIVEGEAFHFETSGLAISGSAEDNLCTKAYHLLQQAFDLPPVKMHLHKIIPMGAGLGGGSADASFVLRCLNKIFDLKLSDNKLEDYASQLGSDCPFFIRNQPVLASGTGNQFQPLNLNLSGKFIGLVFPDISVSTAEAYAKVQPQLPEASLKILLDVTDSAKWKDSLINDFEPSVFAQHPKLQQIKDKLYEAGAFYASMSGSGSTLYGLFHQEPDLTLLEKTYSVWKSAF</sequence>
<dbReference type="InterPro" id="IPR020568">
    <property type="entry name" value="Ribosomal_Su5_D2-typ_SF"/>
</dbReference>
<feature type="active site" evidence="9">
    <location>
        <position position="132"/>
    </location>
</feature>
<protein>
    <recommendedName>
        <fullName evidence="3 9">4-diphosphocytidyl-2-C-methyl-D-erythritol kinase</fullName>
        <shortName evidence="9">CMK</shortName>
        <ecNumber evidence="2 9">2.7.1.148</ecNumber>
    </recommendedName>
    <alternativeName>
        <fullName evidence="8 9">4-(cytidine-5'-diphospho)-2-C-methyl-D-erythritol kinase</fullName>
    </alternativeName>
</protein>
<dbReference type="InterPro" id="IPR013750">
    <property type="entry name" value="GHMP_kinase_C_dom"/>
</dbReference>
<accession>A0AA49PZ87</accession>
<organism evidence="12">
    <name type="scientific">Roseihalotalea indica</name>
    <dbReference type="NCBI Taxonomy" id="2867963"/>
    <lineage>
        <taxon>Bacteria</taxon>
        <taxon>Pseudomonadati</taxon>
        <taxon>Bacteroidota</taxon>
        <taxon>Cytophagia</taxon>
        <taxon>Cytophagales</taxon>
        <taxon>Catalimonadaceae</taxon>
        <taxon>Roseihalotalea</taxon>
    </lineage>
</organism>
<feature type="active site" evidence="9">
    <location>
        <position position="8"/>
    </location>
</feature>